<feature type="region of interest" description="Disordered" evidence="1">
    <location>
        <begin position="1"/>
        <end position="20"/>
    </location>
</feature>
<dbReference type="EMBL" id="CP000357">
    <property type="protein sequence ID" value="ABF54899.1"/>
    <property type="molecule type" value="Genomic_DNA"/>
</dbReference>
<dbReference type="AlphaFoldDB" id="Q1J424"/>
<sequence>MVSCRSRSRNGSGSEMADRDNVVRLRFSRMPYPGQEAPQDLGSTKLTRTAGAGLSGAHGHWCGRCKGIWYSAFGEVECPVCGNRHG</sequence>
<dbReference type="KEGG" id="sal:Sala_3196"/>
<organism evidence="2 3">
    <name type="scientific">Sphingopyxis alaskensis (strain DSM 13593 / LMG 18877 / RB2256)</name>
    <name type="common">Sphingomonas alaskensis</name>
    <dbReference type="NCBI Taxonomy" id="317655"/>
    <lineage>
        <taxon>Bacteria</taxon>
        <taxon>Pseudomonadati</taxon>
        <taxon>Pseudomonadota</taxon>
        <taxon>Alphaproteobacteria</taxon>
        <taxon>Sphingomonadales</taxon>
        <taxon>Sphingomonadaceae</taxon>
        <taxon>Sphingopyxis</taxon>
    </lineage>
</organism>
<dbReference type="HOGENOM" id="CLU_2567071_0_0_5"/>
<name>Q1J424_SPHAL</name>
<reference evidence="2 3" key="1">
    <citation type="journal article" date="2009" name="Proc. Natl. Acad. Sci. U.S.A.">
        <title>The genomic basis of trophic strategy in marine bacteria.</title>
        <authorList>
            <person name="Lauro F.M."/>
            <person name="McDougald D."/>
            <person name="Thomas T."/>
            <person name="Williams T.J."/>
            <person name="Egan S."/>
            <person name="Rice S."/>
            <person name="DeMaere M.Z."/>
            <person name="Ting L."/>
            <person name="Ertan H."/>
            <person name="Johnson J."/>
            <person name="Ferriera S."/>
            <person name="Lapidus A."/>
            <person name="Anderson I."/>
            <person name="Kyrpides N."/>
            <person name="Munk A.C."/>
            <person name="Detter C."/>
            <person name="Han C.S."/>
            <person name="Brown M.V."/>
            <person name="Robb F.T."/>
            <person name="Kjelleberg S."/>
            <person name="Cavicchioli R."/>
        </authorList>
    </citation>
    <scope>NUCLEOTIDE SEQUENCE [LARGE SCALE GENOMIC DNA]</scope>
    <source>
        <strain evidence="3">DSM 13593 / LMG 18877 / RB2256</strain>
        <plasmid evidence="3">Plasmid F</plasmid>
    </source>
</reference>
<accession>Q1J424</accession>
<evidence type="ECO:0000313" key="2">
    <source>
        <dbReference type="EMBL" id="ABF54899.1"/>
    </source>
</evidence>
<dbReference type="eggNOG" id="ENOG5033GAM">
    <property type="taxonomic scope" value="Bacteria"/>
</dbReference>
<feature type="compositionally biased region" description="Low complexity" evidence="1">
    <location>
        <begin position="1"/>
        <end position="14"/>
    </location>
</feature>
<dbReference type="Proteomes" id="UP000006578">
    <property type="component" value="Plasmid F plasmid"/>
</dbReference>
<protein>
    <submittedName>
        <fullName evidence="2">Uncharacterized protein</fullName>
    </submittedName>
</protein>
<keyword evidence="2" id="KW-0614">Plasmid</keyword>
<evidence type="ECO:0000256" key="1">
    <source>
        <dbReference type="SAM" id="MobiDB-lite"/>
    </source>
</evidence>
<evidence type="ECO:0000313" key="3">
    <source>
        <dbReference type="Proteomes" id="UP000006578"/>
    </source>
</evidence>
<keyword evidence="3" id="KW-1185">Reference proteome</keyword>
<gene>
    <name evidence="2" type="ordered locus">Sala_3196</name>
</gene>
<geneLocation type="plasmid" evidence="3">
    <name>F</name>
</geneLocation>
<proteinExistence type="predicted"/>